<keyword evidence="1" id="KW-0175">Coiled coil</keyword>
<dbReference type="InterPro" id="IPR013087">
    <property type="entry name" value="Znf_C2H2_type"/>
</dbReference>
<reference evidence="4" key="1">
    <citation type="submission" date="2023-10" db="EMBL/GenBank/DDBJ databases">
        <title>Genome assembly of Pristionchus species.</title>
        <authorList>
            <person name="Yoshida K."/>
            <person name="Sommer R.J."/>
        </authorList>
    </citation>
    <scope>NUCLEOTIDE SEQUENCE</scope>
    <source>
        <strain evidence="4">RS0144</strain>
    </source>
</reference>
<feature type="compositionally biased region" description="Low complexity" evidence="2">
    <location>
        <begin position="123"/>
        <end position="152"/>
    </location>
</feature>
<feature type="compositionally biased region" description="Basic and acidic residues" evidence="2">
    <location>
        <begin position="286"/>
        <end position="297"/>
    </location>
</feature>
<comment type="caution">
    <text evidence="4">The sequence shown here is derived from an EMBL/GenBank/DDBJ whole genome shotgun (WGS) entry which is preliminary data.</text>
</comment>
<evidence type="ECO:0000313" key="5">
    <source>
        <dbReference type="Proteomes" id="UP001432027"/>
    </source>
</evidence>
<dbReference type="AlphaFoldDB" id="A0AAV5TA93"/>
<dbReference type="PROSITE" id="PS00028">
    <property type="entry name" value="ZINC_FINGER_C2H2_1"/>
    <property type="match status" value="1"/>
</dbReference>
<evidence type="ECO:0000256" key="2">
    <source>
        <dbReference type="SAM" id="MobiDB-lite"/>
    </source>
</evidence>
<evidence type="ECO:0000259" key="3">
    <source>
        <dbReference type="PROSITE" id="PS00028"/>
    </source>
</evidence>
<accession>A0AAV5TA93</accession>
<feature type="region of interest" description="Disordered" evidence="2">
    <location>
        <begin position="252"/>
        <end position="368"/>
    </location>
</feature>
<dbReference type="EMBL" id="BTSX01000003">
    <property type="protein sequence ID" value="GMS89728.1"/>
    <property type="molecule type" value="Genomic_DNA"/>
</dbReference>
<protein>
    <recommendedName>
        <fullName evidence="3">C2H2-type domain-containing protein</fullName>
    </recommendedName>
</protein>
<gene>
    <name evidence="4" type="ORF">PENTCL1PPCAC_11903</name>
</gene>
<feature type="domain" description="C2H2-type" evidence="3">
    <location>
        <begin position="397"/>
        <end position="420"/>
    </location>
</feature>
<feature type="non-terminal residue" evidence="4">
    <location>
        <position position="1"/>
    </location>
</feature>
<name>A0AAV5TA93_9BILA</name>
<feature type="coiled-coil region" evidence="1">
    <location>
        <begin position="466"/>
        <end position="496"/>
    </location>
</feature>
<feature type="region of interest" description="Disordered" evidence="2">
    <location>
        <begin position="123"/>
        <end position="235"/>
    </location>
</feature>
<dbReference type="Proteomes" id="UP001432027">
    <property type="component" value="Unassembled WGS sequence"/>
</dbReference>
<proteinExistence type="predicted"/>
<evidence type="ECO:0000313" key="4">
    <source>
        <dbReference type="EMBL" id="GMS89728.1"/>
    </source>
</evidence>
<feature type="compositionally biased region" description="Basic and acidic residues" evidence="2">
    <location>
        <begin position="353"/>
        <end position="367"/>
    </location>
</feature>
<feature type="compositionally biased region" description="Basic and acidic residues" evidence="2">
    <location>
        <begin position="324"/>
        <end position="343"/>
    </location>
</feature>
<keyword evidence="5" id="KW-1185">Reference proteome</keyword>
<feature type="non-terminal residue" evidence="4">
    <location>
        <position position="581"/>
    </location>
</feature>
<feature type="compositionally biased region" description="Basic and acidic residues" evidence="2">
    <location>
        <begin position="217"/>
        <end position="226"/>
    </location>
</feature>
<evidence type="ECO:0000256" key="1">
    <source>
        <dbReference type="SAM" id="Coils"/>
    </source>
</evidence>
<dbReference type="SMART" id="SM00355">
    <property type="entry name" value="ZnF_C2H2"/>
    <property type="match status" value="3"/>
</dbReference>
<organism evidence="4 5">
    <name type="scientific">Pristionchus entomophagus</name>
    <dbReference type="NCBI Taxonomy" id="358040"/>
    <lineage>
        <taxon>Eukaryota</taxon>
        <taxon>Metazoa</taxon>
        <taxon>Ecdysozoa</taxon>
        <taxon>Nematoda</taxon>
        <taxon>Chromadorea</taxon>
        <taxon>Rhabditida</taxon>
        <taxon>Rhabditina</taxon>
        <taxon>Diplogasteromorpha</taxon>
        <taxon>Diplogasteroidea</taxon>
        <taxon>Neodiplogasteridae</taxon>
        <taxon>Pristionchus</taxon>
    </lineage>
</organism>
<sequence>SQVDNTDSPLTLGNDGRMDEAMKEVKKLIDRFEKRTGNFREKNENGELEKDEMDTVELLAKMVDVYKVHTTDEDGDEDLMKSLRSVRKAVKEKRGPIAHFAKIFVHMHTHFLEKRGSGIVPSVSSNLDESSSTSTSSPSSISVPSSSSSNIPDKTRRRTMTPQETVVTGRRRQSAQYDKPIFSPLLSPLPETPKRNKRRESTVVDEEKENEAMIGAKSEDTVEEGKKKKKGKRSELEMLLDVDMKLEMSVVRSSARRRTRSMSINDKKREEAVDTVAEDTVGSIDGGKKEGSARPDNAEESEAEFCEVTSSSTPGRAKTGKAKTTLDDYYRPTNREANKRAADEGSLPSTSSRLKENNQKETMDGPRLKKARAAMDRNPMVAEPAHHGRGGADSWECGGLSCKIKLTTSSAIYHHMMNEHLLDGPVVAKCLDCAQIGSFPDLIVHRKSGDESTCGGEHAKLAYWCVEEEKKQFRDMNEEEKEKEEDKEELKEISDLLRKCVIIGCNREGEIFDTFEQLKNHYEKVHSCYLLYECPNPGCLRTFTNPTVFIRHRLPYCKWATPIVKSRLLRKEEEEKEEKEE</sequence>